<feature type="region of interest" description="Disordered" evidence="1">
    <location>
        <begin position="16"/>
        <end position="41"/>
    </location>
</feature>
<dbReference type="RefSeq" id="XP_003867379.1">
    <property type="nucleotide sequence ID" value="XM_003867331.1"/>
</dbReference>
<dbReference type="GeneID" id="14538625"/>
<dbReference type="AlphaFoldDB" id="H8X0Q2"/>
<dbReference type="EMBL" id="HE681720">
    <property type="protein sequence ID" value="CCG21941.1"/>
    <property type="molecule type" value="Genomic_DNA"/>
</dbReference>
<dbReference type="KEGG" id="cot:CORT_0B02230"/>
<dbReference type="HOGENOM" id="CLU_2470502_0_0_1"/>
<protein>
    <submittedName>
        <fullName evidence="3">Uncharacterized protein</fullName>
    </submittedName>
</protein>
<reference evidence="3 4" key="1">
    <citation type="journal article" date="2012" name="PLoS ONE">
        <title>Sequence and analysis of the genome of the pathogenic yeast Candida orthopsilosis.</title>
        <authorList>
            <person name="Riccombeni A."/>
            <person name="Vidanes G."/>
            <person name="Proux-Wera E."/>
            <person name="Wolfe K.H."/>
            <person name="Butler G."/>
        </authorList>
    </citation>
    <scope>NUCLEOTIDE SEQUENCE [LARGE SCALE GENOMIC DNA]</scope>
    <source>
        <strain evidence="3 4">Co 90-125</strain>
    </source>
</reference>
<dbReference type="OrthoDB" id="4023444at2759"/>
<keyword evidence="2" id="KW-0472">Membrane</keyword>
<evidence type="ECO:0000313" key="4">
    <source>
        <dbReference type="Proteomes" id="UP000005018"/>
    </source>
</evidence>
<organism evidence="3 4">
    <name type="scientific">Candida orthopsilosis (strain 90-125)</name>
    <name type="common">Yeast</name>
    <dbReference type="NCBI Taxonomy" id="1136231"/>
    <lineage>
        <taxon>Eukaryota</taxon>
        <taxon>Fungi</taxon>
        <taxon>Dikarya</taxon>
        <taxon>Ascomycota</taxon>
        <taxon>Saccharomycotina</taxon>
        <taxon>Pichiomycetes</taxon>
        <taxon>Debaryomycetaceae</taxon>
        <taxon>Candida/Lodderomyces clade</taxon>
        <taxon>Candida</taxon>
    </lineage>
</organism>
<sequence>MIPNPTSDSNLIKEHQFYDSSSPSSASISASSSSSSSSATLNSDSIISVIQRVITFDTDNLLCMDNFLRLIVISSVLMLLYSFFASWLRRRRSIEKLREKAKPSNLV</sequence>
<keyword evidence="2" id="KW-1133">Transmembrane helix</keyword>
<evidence type="ECO:0000256" key="1">
    <source>
        <dbReference type="SAM" id="MobiDB-lite"/>
    </source>
</evidence>
<feature type="transmembrane region" description="Helical" evidence="2">
    <location>
        <begin position="67"/>
        <end position="88"/>
    </location>
</feature>
<keyword evidence="2" id="KW-0812">Transmembrane</keyword>
<keyword evidence="4" id="KW-1185">Reference proteome</keyword>
<feature type="compositionally biased region" description="Low complexity" evidence="1">
    <location>
        <begin position="20"/>
        <end position="41"/>
    </location>
</feature>
<proteinExistence type="predicted"/>
<gene>
    <name evidence="3" type="ORF">CORT_0B02230</name>
</gene>
<name>H8X0Q2_CANO9</name>
<evidence type="ECO:0000256" key="2">
    <source>
        <dbReference type="SAM" id="Phobius"/>
    </source>
</evidence>
<accession>H8X0Q2</accession>
<dbReference type="Proteomes" id="UP000005018">
    <property type="component" value="Chromosome 2"/>
</dbReference>
<evidence type="ECO:0000313" key="3">
    <source>
        <dbReference type="EMBL" id="CCG21941.1"/>
    </source>
</evidence>